<evidence type="ECO:0000256" key="2">
    <source>
        <dbReference type="SAM" id="MobiDB-lite"/>
    </source>
</evidence>
<dbReference type="AlphaFoldDB" id="A0AAU9L0Y9"/>
<evidence type="ECO:0000256" key="1">
    <source>
        <dbReference type="ARBA" id="ARBA00006290"/>
    </source>
</evidence>
<dbReference type="PANTHER" id="PTHR13015:SF0">
    <property type="entry name" value="WASH COMPLEX SUBUNIT 3"/>
    <property type="match status" value="1"/>
</dbReference>
<comment type="caution">
    <text evidence="3">The sequence shown here is derived from an EMBL/GenBank/DDBJ whole genome shotgun (WGS) entry which is preliminary data.</text>
</comment>
<dbReference type="Proteomes" id="UP001160483">
    <property type="component" value="Unassembled WGS sequence"/>
</dbReference>
<dbReference type="PANTHER" id="PTHR13015">
    <property type="entry name" value="PROTEIN AD-016-RELATED"/>
    <property type="match status" value="1"/>
</dbReference>
<keyword evidence="5" id="KW-1185">Reference proteome</keyword>
<dbReference type="EMBL" id="CAKLCB010000387">
    <property type="protein sequence ID" value="CAH0522148.1"/>
    <property type="molecule type" value="Genomic_DNA"/>
</dbReference>
<feature type="compositionally biased region" description="Pro residues" evidence="2">
    <location>
        <begin position="138"/>
        <end position="148"/>
    </location>
</feature>
<proteinExistence type="inferred from homology"/>
<evidence type="ECO:0000313" key="5">
    <source>
        <dbReference type="Proteomes" id="UP001158986"/>
    </source>
</evidence>
<dbReference type="EMBL" id="CAKKTJ010000324">
    <property type="protein sequence ID" value="CAH0480531.1"/>
    <property type="molecule type" value="Genomic_DNA"/>
</dbReference>
<evidence type="ECO:0000313" key="3">
    <source>
        <dbReference type="EMBL" id="CAH0480531.1"/>
    </source>
</evidence>
<accession>A0AAU9L0Y9</accession>
<dbReference type="GO" id="GO:0006887">
    <property type="term" value="P:exocytosis"/>
    <property type="evidence" value="ECO:0007669"/>
    <property type="project" value="TreeGrafter"/>
</dbReference>
<feature type="region of interest" description="Disordered" evidence="2">
    <location>
        <begin position="421"/>
        <end position="482"/>
    </location>
</feature>
<comment type="similarity">
    <text evidence="1">Belongs to the CCDC53 family.</text>
</comment>
<feature type="compositionally biased region" description="Acidic residues" evidence="2">
    <location>
        <begin position="354"/>
        <end position="371"/>
    </location>
</feature>
<evidence type="ECO:0000313" key="6">
    <source>
        <dbReference type="Proteomes" id="UP001160483"/>
    </source>
</evidence>
<dbReference type="Pfam" id="PF10152">
    <property type="entry name" value="CCDC53"/>
    <property type="match status" value="2"/>
</dbReference>
<feature type="region of interest" description="Disordered" evidence="2">
    <location>
        <begin position="262"/>
        <end position="371"/>
    </location>
</feature>
<dbReference type="GO" id="GO:0030041">
    <property type="term" value="P:actin filament polymerization"/>
    <property type="evidence" value="ECO:0007669"/>
    <property type="project" value="TreeGrafter"/>
</dbReference>
<gene>
    <name evidence="4" type="ORF">PBS001_LOCUS8585</name>
    <name evidence="3" type="ORF">PBS003_LOCUS7153</name>
</gene>
<dbReference type="Proteomes" id="UP001158986">
    <property type="component" value="Unassembled WGS sequence"/>
</dbReference>
<dbReference type="GO" id="GO:0071203">
    <property type="term" value="C:WASH complex"/>
    <property type="evidence" value="ECO:0007669"/>
    <property type="project" value="InterPro"/>
</dbReference>
<feature type="compositionally biased region" description="Low complexity" evidence="2">
    <location>
        <begin position="428"/>
        <end position="443"/>
    </location>
</feature>
<name>A0AAU9L0Y9_9STRA</name>
<protein>
    <submittedName>
        <fullName evidence="3">Uncharacterized protein</fullName>
    </submittedName>
</protein>
<feature type="region of interest" description="Disordered" evidence="2">
    <location>
        <begin position="130"/>
        <end position="181"/>
    </location>
</feature>
<sequence length="482" mass="50969">MAPMSTSSALVASSSAIPAPTEEEVELPMDLSQLPAIPATKSLLLINNFIANTTRFLNHFAHECEERITRVSDNVTRVEILLAILEAKLNSIPDLNVTDAEVAAAAEGNPSLNTNQINLGISDQDLPSMEVNTANGTPLPPPPPPPPAIDGMDMALTVPPSPPPGPSSSTSLMPPPPSLMEDFDDDDNEVEMKSNSPPMLKLKDDPAYAKYFTMRRLGIPEQVIQHKLLMDGMDANILNMDPEGPSPSGGLAPTIDMAPSGPILPIMALPPMSGEGSDSENESIAPPLPPPPSSLSELRNAEYPPSRNIGMPFPAPAPPFSPTFSAGDSALLFDNGPPPPPPPSSAGRPALPESEIESSSGDDIEEFDVDDPILATAEPGVMRLKDDPLFEKYFKMRKMGMPDGMIQHKLMMDGVTFDILNMDPDGPSPNATVAAPSASTTDPTLPPLPPGLPPPPPARPAGGLPPPPIQRYDDSDSDFDSD</sequence>
<evidence type="ECO:0000313" key="4">
    <source>
        <dbReference type="EMBL" id="CAH0522148.1"/>
    </source>
</evidence>
<feature type="compositionally biased region" description="Pro residues" evidence="2">
    <location>
        <begin position="444"/>
        <end position="469"/>
    </location>
</feature>
<reference evidence="3 5" key="1">
    <citation type="submission" date="2021-11" db="EMBL/GenBank/DDBJ databases">
        <authorList>
            <person name="Islam A."/>
            <person name="Islam S."/>
            <person name="Flora M.S."/>
            <person name="Rahman M."/>
            <person name="Ziaur R.M."/>
            <person name="Epstein J.H."/>
            <person name="Hassan M."/>
            <person name="Klassen M."/>
            <person name="Woodard K."/>
            <person name="Webb A."/>
            <person name="Webby R.J."/>
            <person name="El Zowalaty M.E."/>
        </authorList>
    </citation>
    <scope>NUCLEOTIDE SEQUENCE</scope>
    <source>
        <strain evidence="4">Pbs1</strain>
        <strain evidence="3">Pbs3</strain>
    </source>
</reference>
<organism evidence="3 6">
    <name type="scientific">Peronospora belbahrii</name>
    <dbReference type="NCBI Taxonomy" id="622444"/>
    <lineage>
        <taxon>Eukaryota</taxon>
        <taxon>Sar</taxon>
        <taxon>Stramenopiles</taxon>
        <taxon>Oomycota</taxon>
        <taxon>Peronosporomycetes</taxon>
        <taxon>Peronosporales</taxon>
        <taxon>Peronosporaceae</taxon>
        <taxon>Peronospora</taxon>
    </lineage>
</organism>
<dbReference type="InterPro" id="IPR019309">
    <property type="entry name" value="WASHC3"/>
</dbReference>